<dbReference type="EMBL" id="DVJN01000237">
    <property type="protein sequence ID" value="HIS93820.1"/>
    <property type="molecule type" value="Genomic_DNA"/>
</dbReference>
<organism evidence="2 3">
    <name type="scientific">Candidatus Alectryocaccomicrobium excrementavium</name>
    <dbReference type="NCBI Taxonomy" id="2840668"/>
    <lineage>
        <taxon>Bacteria</taxon>
        <taxon>Bacillati</taxon>
        <taxon>Bacillota</taxon>
        <taxon>Clostridia</taxon>
        <taxon>Candidatus Alectryocaccomicrobium</taxon>
    </lineage>
</organism>
<feature type="signal peptide" evidence="1">
    <location>
        <begin position="1"/>
        <end position="22"/>
    </location>
</feature>
<evidence type="ECO:0000256" key="1">
    <source>
        <dbReference type="SAM" id="SignalP"/>
    </source>
</evidence>
<evidence type="ECO:0000313" key="3">
    <source>
        <dbReference type="Proteomes" id="UP000824140"/>
    </source>
</evidence>
<reference evidence="2" key="1">
    <citation type="submission" date="2020-10" db="EMBL/GenBank/DDBJ databases">
        <authorList>
            <person name="Gilroy R."/>
        </authorList>
    </citation>
    <scope>NUCLEOTIDE SEQUENCE</scope>
    <source>
        <strain evidence="2">13766</strain>
    </source>
</reference>
<dbReference type="Gene3D" id="1.10.101.10">
    <property type="entry name" value="PGBD-like superfamily/PGBD"/>
    <property type="match status" value="1"/>
</dbReference>
<protein>
    <recommendedName>
        <fullName evidence="4">Peptidoglycan binding-like domain-containing protein</fullName>
    </recommendedName>
</protein>
<proteinExistence type="predicted"/>
<name>A0A9D1K782_9FIRM</name>
<evidence type="ECO:0008006" key="4">
    <source>
        <dbReference type="Google" id="ProtNLM"/>
    </source>
</evidence>
<gene>
    <name evidence="2" type="ORF">IAA84_12465</name>
</gene>
<dbReference type="Proteomes" id="UP000824140">
    <property type="component" value="Unassembled WGS sequence"/>
</dbReference>
<reference evidence="2" key="2">
    <citation type="journal article" date="2021" name="PeerJ">
        <title>Extensive microbial diversity within the chicken gut microbiome revealed by metagenomics and culture.</title>
        <authorList>
            <person name="Gilroy R."/>
            <person name="Ravi A."/>
            <person name="Getino M."/>
            <person name="Pursley I."/>
            <person name="Horton D.L."/>
            <person name="Alikhan N.F."/>
            <person name="Baker D."/>
            <person name="Gharbi K."/>
            <person name="Hall N."/>
            <person name="Watson M."/>
            <person name="Adriaenssens E.M."/>
            <person name="Foster-Nyarko E."/>
            <person name="Jarju S."/>
            <person name="Secka A."/>
            <person name="Antonio M."/>
            <person name="Oren A."/>
            <person name="Chaudhuri R.R."/>
            <person name="La Ragione R."/>
            <person name="Hildebrand F."/>
            <person name="Pallen M.J."/>
        </authorList>
    </citation>
    <scope>NUCLEOTIDE SEQUENCE</scope>
    <source>
        <strain evidence="2">13766</strain>
    </source>
</reference>
<accession>A0A9D1K782</accession>
<dbReference type="InterPro" id="IPR036366">
    <property type="entry name" value="PGBDSf"/>
</dbReference>
<feature type="chain" id="PRO_5039478673" description="Peptidoglycan binding-like domain-containing protein" evidence="1">
    <location>
        <begin position="23"/>
        <end position="465"/>
    </location>
</feature>
<comment type="caution">
    <text evidence="2">The sequence shown here is derived from an EMBL/GenBank/DDBJ whole genome shotgun (WGS) entry which is preliminary data.</text>
</comment>
<dbReference type="SUPFAM" id="SSF47090">
    <property type="entry name" value="PGBD-like"/>
    <property type="match status" value="1"/>
</dbReference>
<keyword evidence="1" id="KW-0732">Signal</keyword>
<evidence type="ECO:0000313" key="2">
    <source>
        <dbReference type="EMBL" id="HIS93820.1"/>
    </source>
</evidence>
<dbReference type="AlphaFoldDB" id="A0A9D1K782"/>
<dbReference type="InterPro" id="IPR036365">
    <property type="entry name" value="PGBD-like_sf"/>
</dbReference>
<sequence length="465" mass="50544">MKKSLLWILVVFLALGAVSAQAQSALPQAADWRDPEAFARYFSYTVDETTGKWSVRAPEADALLDRFWTDGADYDGQLCVFWPEIEGYLQNGVWMPVLRLYWMQDSHDINARAVMLRVDGELYALAAHTAIVENGRHSAEVVSAPLGEHAGQILAALASGEEIALRLIGDEIYTQTLDWESTRERAEIARASRDAIVASAALLEQAGIDTYALWDLSNAAWEAEYGYCPMLETGSITSPIVLEEDVLLEDDFGIVCPGDRGDAATAAQEALIAAGFLSGDPASSFDGEASAAALRAQRYWGRLETGCVDLALIRTLRGENVPAEETVSTAQEEPAALGEIAEIALSRYWFAQAYHPTAAPAAARAAANSDNVFFLADGWIRNLSGEELRLFTDLTVDVYCGETAFPATLSCERDGQTQFDSALIPLAQCRLVVSAEIPQALALEENAQWQIVFAAGEDTLVYPVE</sequence>